<dbReference type="CDD" id="cd00146">
    <property type="entry name" value="PKD"/>
    <property type="match status" value="1"/>
</dbReference>
<dbReference type="Gene3D" id="2.120.10.30">
    <property type="entry name" value="TolB, C-terminal domain"/>
    <property type="match status" value="1"/>
</dbReference>
<dbReference type="Gene3D" id="2.60.40.10">
    <property type="entry name" value="Immunoglobulins"/>
    <property type="match status" value="1"/>
</dbReference>
<feature type="region of interest" description="Disordered" evidence="3">
    <location>
        <begin position="716"/>
        <end position="746"/>
    </location>
</feature>
<evidence type="ECO:0000313" key="6">
    <source>
        <dbReference type="EMBL" id="RKQ90298.1"/>
    </source>
</evidence>
<evidence type="ECO:0000256" key="1">
    <source>
        <dbReference type="ARBA" id="ARBA00022729"/>
    </source>
</evidence>
<dbReference type="GO" id="GO:0005975">
    <property type="term" value="P:carbohydrate metabolic process"/>
    <property type="evidence" value="ECO:0007669"/>
    <property type="project" value="UniProtKB-ARBA"/>
</dbReference>
<dbReference type="EMBL" id="RBIL01000001">
    <property type="protein sequence ID" value="RKQ90298.1"/>
    <property type="molecule type" value="Genomic_DNA"/>
</dbReference>
<sequence>MRRLAGLLVTLVVLVGAANASATVLPPGFVETTVLPDLGVPTAFRFAPDGRVFVASKDGRINVYDSIEDTTPTLFADLRRQVHDYWDRGLLGMTLDPDFAGDRPYVYVLYAYDKDGHWNDDCVLPDDVGCVVSGRLSRLGPDGTETVLIEDWCQQFPSHSVGAVEFGPDGQLYVSAGEGASFLWTDWGQSGNPCGDPPSTPQLAWTSAGGSLRAQSFNRPEGEAAVLGGALLRVDPDTGAASAGNPAIADPDPNRQRIIAYGFRNPFRFTFRPGTQEIWVGDVGADTVEEIDRIHDRRNVPNFGWPCYEGANRHWAFGGMGNPLCVGVYERGDMQPAYFAYQHGEPVVPGETCPPAQGSVSGLVFYTATAFPARYDDALFFSDFARSCIWVAPKGSDGLPDMARVEPFASDASVPVSLTQGPDGALYYADLAEGSIRRIAWRDNGPTARIVATPTAGPTPLTVAFDGTTSSDPKGRELTYTWDLDGDGVYGDSTETKPTHEYTTPGKFVVRVRVTDIAGQTDTASQLITAGTPPTVVVTAPKWFTVGETISFSATAHDGDGEVLPASALTWALEIRHCSRTDAGVCHTHPVKGWTNTASATTDAPDHEYPSHLLLKVTARDDDGLTTTRETRIDPRTVQLTVASDPPGLEVTLGDERLPAPFTRTVMAGSTNSVAATTSQVLDGIPFTFAGWSGGVAATGLVTAPASGGATYTARYTRPAPPTPTPTATATATATTQPPEAPPQVNPFTPPDVGGLPPAPKLLGAWGFDAGANRVTGRHGKALALTGRNGLTVRAPRLGTFTVEAWVYATRAGTVAQRGSAFRLPTTLRRRWTHLALTYDGTTLRHYRNGALATAQRRTLKRTTSPLRFGGFRGRLDDVRLYDGALAPAQLADDMRRAVR</sequence>
<feature type="chain" id="PRO_5024941642" evidence="4">
    <location>
        <begin position="23"/>
        <end position="900"/>
    </location>
</feature>
<evidence type="ECO:0000313" key="7">
    <source>
        <dbReference type="Proteomes" id="UP000278962"/>
    </source>
</evidence>
<protein>
    <submittedName>
        <fullName evidence="6">Glucose/arabinose dehydrogenase</fullName>
    </submittedName>
</protein>
<dbReference type="SUPFAM" id="SSF49899">
    <property type="entry name" value="Concanavalin A-like lectins/glucanases"/>
    <property type="match status" value="1"/>
</dbReference>
<dbReference type="InterPro" id="IPR011042">
    <property type="entry name" value="6-blade_b-propeller_TolB-like"/>
</dbReference>
<dbReference type="Pfam" id="PF18911">
    <property type="entry name" value="PKD_4"/>
    <property type="match status" value="1"/>
</dbReference>
<dbReference type="SUPFAM" id="SSF50952">
    <property type="entry name" value="Soluble quinoprotein glucose dehydrogenase"/>
    <property type="match status" value="1"/>
</dbReference>
<dbReference type="InterPro" id="IPR035986">
    <property type="entry name" value="PKD_dom_sf"/>
</dbReference>
<feature type="compositionally biased region" description="Low complexity" evidence="3">
    <location>
        <begin position="726"/>
        <end position="738"/>
    </location>
</feature>
<evidence type="ECO:0000259" key="5">
    <source>
        <dbReference type="PROSITE" id="PS50093"/>
    </source>
</evidence>
<accession>A0A660L5L5</accession>
<dbReference type="Pfam" id="PF13385">
    <property type="entry name" value="Laminin_G_3"/>
    <property type="match status" value="1"/>
</dbReference>
<organism evidence="6 7">
    <name type="scientific">Solirubrobacter pauli</name>
    <dbReference type="NCBI Taxonomy" id="166793"/>
    <lineage>
        <taxon>Bacteria</taxon>
        <taxon>Bacillati</taxon>
        <taxon>Actinomycetota</taxon>
        <taxon>Thermoleophilia</taxon>
        <taxon>Solirubrobacterales</taxon>
        <taxon>Solirubrobacteraceae</taxon>
        <taxon>Solirubrobacter</taxon>
    </lineage>
</organism>
<proteinExistence type="predicted"/>
<dbReference type="PROSITE" id="PS50093">
    <property type="entry name" value="PKD"/>
    <property type="match status" value="1"/>
</dbReference>
<dbReference type="Pfam" id="PF07995">
    <property type="entry name" value="GSDH"/>
    <property type="match status" value="2"/>
</dbReference>
<dbReference type="SUPFAM" id="SSF63829">
    <property type="entry name" value="Calcium-dependent phosphotriesterase"/>
    <property type="match status" value="1"/>
</dbReference>
<keyword evidence="7" id="KW-1185">Reference proteome</keyword>
<dbReference type="InterPro" id="IPR000601">
    <property type="entry name" value="PKD_dom"/>
</dbReference>
<dbReference type="InterPro" id="IPR013783">
    <property type="entry name" value="Ig-like_fold"/>
</dbReference>
<evidence type="ECO:0000256" key="4">
    <source>
        <dbReference type="SAM" id="SignalP"/>
    </source>
</evidence>
<name>A0A660L5L5_9ACTN</name>
<evidence type="ECO:0000256" key="3">
    <source>
        <dbReference type="SAM" id="MobiDB-lite"/>
    </source>
</evidence>
<dbReference type="OrthoDB" id="6402258at2"/>
<reference evidence="6 7" key="1">
    <citation type="submission" date="2018-10" db="EMBL/GenBank/DDBJ databases">
        <title>Genomic Encyclopedia of Archaeal and Bacterial Type Strains, Phase II (KMG-II): from individual species to whole genera.</title>
        <authorList>
            <person name="Goeker M."/>
        </authorList>
    </citation>
    <scope>NUCLEOTIDE SEQUENCE [LARGE SCALE GENOMIC DNA]</scope>
    <source>
        <strain evidence="6 7">DSM 14954</strain>
    </source>
</reference>
<dbReference type="Gene3D" id="2.60.120.200">
    <property type="match status" value="1"/>
</dbReference>
<keyword evidence="1 4" id="KW-0732">Signal</keyword>
<dbReference type="InterPro" id="IPR012938">
    <property type="entry name" value="Glc/Sorbosone_DH"/>
</dbReference>
<feature type="signal peptide" evidence="4">
    <location>
        <begin position="1"/>
        <end position="22"/>
    </location>
</feature>
<dbReference type="InterPro" id="IPR006558">
    <property type="entry name" value="LamG-like"/>
</dbReference>
<dbReference type="SMART" id="SM00560">
    <property type="entry name" value="LamGL"/>
    <property type="match status" value="1"/>
</dbReference>
<gene>
    <name evidence="6" type="ORF">C8N24_0098</name>
</gene>
<evidence type="ECO:0000256" key="2">
    <source>
        <dbReference type="ARBA" id="ARBA00023157"/>
    </source>
</evidence>
<dbReference type="PANTHER" id="PTHR19328:SF13">
    <property type="entry name" value="HIPL1 PROTEIN"/>
    <property type="match status" value="1"/>
</dbReference>
<feature type="domain" description="PKD" evidence="5">
    <location>
        <begin position="446"/>
        <end position="525"/>
    </location>
</feature>
<dbReference type="InterPro" id="IPR013320">
    <property type="entry name" value="ConA-like_dom_sf"/>
</dbReference>
<dbReference type="PANTHER" id="PTHR19328">
    <property type="entry name" value="HEDGEHOG-INTERACTING PROTEIN"/>
    <property type="match status" value="1"/>
</dbReference>
<keyword evidence="2" id="KW-1015">Disulfide bond</keyword>
<dbReference type="SUPFAM" id="SSF49299">
    <property type="entry name" value="PKD domain"/>
    <property type="match status" value="1"/>
</dbReference>
<dbReference type="Proteomes" id="UP000278962">
    <property type="component" value="Unassembled WGS sequence"/>
</dbReference>
<dbReference type="AlphaFoldDB" id="A0A660L5L5"/>
<dbReference type="RefSeq" id="WP_121246737.1">
    <property type="nucleotide sequence ID" value="NZ_RBIL01000001.1"/>
</dbReference>
<dbReference type="SMART" id="SM00089">
    <property type="entry name" value="PKD"/>
    <property type="match status" value="1"/>
</dbReference>
<comment type="caution">
    <text evidence="6">The sequence shown here is derived from an EMBL/GenBank/DDBJ whole genome shotgun (WGS) entry which is preliminary data.</text>
</comment>
<dbReference type="InterPro" id="IPR022409">
    <property type="entry name" value="PKD/Chitinase_dom"/>
</dbReference>
<dbReference type="InterPro" id="IPR011041">
    <property type="entry name" value="Quinoprot_gluc/sorb_DH_b-prop"/>
</dbReference>